<evidence type="ECO:0000256" key="1">
    <source>
        <dbReference type="SAM" id="Coils"/>
    </source>
</evidence>
<reference evidence="2 3" key="1">
    <citation type="submission" date="2019-02" db="EMBL/GenBank/DDBJ databases">
        <title>Genome sequencing of the rare red list fungi Phlebia centrifuga.</title>
        <authorList>
            <person name="Buettner E."/>
            <person name="Kellner H."/>
        </authorList>
    </citation>
    <scope>NUCLEOTIDE SEQUENCE [LARGE SCALE GENOMIC DNA]</scope>
    <source>
        <strain evidence="2 3">DSM 108282</strain>
    </source>
</reference>
<name>A0A4S4KLS5_9APHY</name>
<dbReference type="CDD" id="cd00303">
    <property type="entry name" value="retropepsin_like"/>
    <property type="match status" value="1"/>
</dbReference>
<keyword evidence="3" id="KW-1185">Reference proteome</keyword>
<dbReference type="Gene3D" id="2.40.70.10">
    <property type="entry name" value="Acid Proteases"/>
    <property type="match status" value="1"/>
</dbReference>
<sequence length="464" mass="51205">MLRSYQGEDNSFDSWVESLENTNALLVGTTAAFSELQMREHIKSHSVADLRVKVETAEVKALIDFQEFREVLSEADIQRHRDRTIRKHEIESLIAATARSQPTLLSRPPVSSSSVLAGGGSAGALANSRRTGILPKLTTDEKKLLEDQRGCFKCRKLNAGHLSKACTNGFPNATTYHNLVTGKQTIAAISATTLEDFNNLAVEPTPIVAVSHAVASCVLSSGNDDWSSDSEYVLPTLSLPHILWNARLHTFSGLSDSVPMLIDSGSTIVLIREDLAISLNLPRCNLHKLFHYKGTFGEDVWSATKCCKLRVSTINSSWMSITVRAIIVPELCSPVILGLPFHAINKLFIDPENHTLIVKSTGRDLLQPGPVASPCNTCPKSVQQREKRIAEQAEQELVNETETLEQMFLDLQRNDMVKELKLRFGERGPSSIVGLTHDEIVASIQQRIDELTLADLLTCKNKTM</sequence>
<keyword evidence="1" id="KW-0175">Coiled coil</keyword>
<dbReference type="InterPro" id="IPR021109">
    <property type="entry name" value="Peptidase_aspartic_dom_sf"/>
</dbReference>
<gene>
    <name evidence="2" type="ORF">EW026_g2928</name>
</gene>
<protein>
    <submittedName>
        <fullName evidence="2">Uncharacterized protein</fullName>
    </submittedName>
</protein>
<organism evidence="2 3">
    <name type="scientific">Hermanssonia centrifuga</name>
    <dbReference type="NCBI Taxonomy" id="98765"/>
    <lineage>
        <taxon>Eukaryota</taxon>
        <taxon>Fungi</taxon>
        <taxon>Dikarya</taxon>
        <taxon>Basidiomycota</taxon>
        <taxon>Agaricomycotina</taxon>
        <taxon>Agaricomycetes</taxon>
        <taxon>Polyporales</taxon>
        <taxon>Meruliaceae</taxon>
        <taxon>Hermanssonia</taxon>
    </lineage>
</organism>
<dbReference type="Proteomes" id="UP000309038">
    <property type="component" value="Unassembled WGS sequence"/>
</dbReference>
<feature type="coiled-coil region" evidence="1">
    <location>
        <begin position="383"/>
        <end position="410"/>
    </location>
</feature>
<proteinExistence type="predicted"/>
<dbReference type="AlphaFoldDB" id="A0A4S4KLS5"/>
<comment type="caution">
    <text evidence="2">The sequence shown here is derived from an EMBL/GenBank/DDBJ whole genome shotgun (WGS) entry which is preliminary data.</text>
</comment>
<accession>A0A4S4KLS5</accession>
<evidence type="ECO:0000313" key="2">
    <source>
        <dbReference type="EMBL" id="THG99428.1"/>
    </source>
</evidence>
<dbReference type="EMBL" id="SGPJ01000080">
    <property type="protein sequence ID" value="THG99428.1"/>
    <property type="molecule type" value="Genomic_DNA"/>
</dbReference>
<evidence type="ECO:0000313" key="3">
    <source>
        <dbReference type="Proteomes" id="UP000309038"/>
    </source>
</evidence>